<dbReference type="Proteomes" id="UP001633002">
    <property type="component" value="Unassembled WGS sequence"/>
</dbReference>
<gene>
    <name evidence="2" type="ORF">R1sor_012375</name>
</gene>
<proteinExistence type="predicted"/>
<evidence type="ECO:0000313" key="2">
    <source>
        <dbReference type="EMBL" id="KAL3698299.1"/>
    </source>
</evidence>
<reference evidence="2 3" key="1">
    <citation type="submission" date="2024-09" db="EMBL/GenBank/DDBJ databases">
        <title>Chromosome-scale assembly of Riccia sorocarpa.</title>
        <authorList>
            <person name="Paukszto L."/>
        </authorList>
    </citation>
    <scope>NUCLEOTIDE SEQUENCE [LARGE SCALE GENOMIC DNA]</scope>
    <source>
        <strain evidence="2">LP-2024</strain>
        <tissue evidence="2">Aerial parts of the thallus</tissue>
    </source>
</reference>
<organism evidence="2 3">
    <name type="scientific">Riccia sorocarpa</name>
    <dbReference type="NCBI Taxonomy" id="122646"/>
    <lineage>
        <taxon>Eukaryota</taxon>
        <taxon>Viridiplantae</taxon>
        <taxon>Streptophyta</taxon>
        <taxon>Embryophyta</taxon>
        <taxon>Marchantiophyta</taxon>
        <taxon>Marchantiopsida</taxon>
        <taxon>Marchantiidae</taxon>
        <taxon>Marchantiales</taxon>
        <taxon>Ricciaceae</taxon>
        <taxon>Riccia</taxon>
    </lineage>
</organism>
<feature type="region of interest" description="Disordered" evidence="1">
    <location>
        <begin position="39"/>
        <end position="145"/>
    </location>
</feature>
<accession>A0ABD3I9S9</accession>
<evidence type="ECO:0000256" key="1">
    <source>
        <dbReference type="SAM" id="MobiDB-lite"/>
    </source>
</evidence>
<sequence length="145" mass="16689">MLIKFKSPNVLQTSRDCYSILSCSLIRDILEVWIDDDEYEQPETAEEPVSALKGRGKKSTKGARVDDEEFDVESIQQSVESEYFGDKKRDGKKGKKGANIDDDEYETAASESFESEQEQTEKPEDIVFSNRKKSRKERKEASYDR</sequence>
<name>A0ABD3I9S9_9MARC</name>
<dbReference type="EMBL" id="JBJQOH010000002">
    <property type="protein sequence ID" value="KAL3698299.1"/>
    <property type="molecule type" value="Genomic_DNA"/>
</dbReference>
<protein>
    <submittedName>
        <fullName evidence="2">Uncharacterized protein</fullName>
    </submittedName>
</protein>
<dbReference type="AlphaFoldDB" id="A0ABD3I9S9"/>
<comment type="caution">
    <text evidence="2">The sequence shown here is derived from an EMBL/GenBank/DDBJ whole genome shotgun (WGS) entry which is preliminary data.</text>
</comment>
<keyword evidence="3" id="KW-1185">Reference proteome</keyword>
<evidence type="ECO:0000313" key="3">
    <source>
        <dbReference type="Proteomes" id="UP001633002"/>
    </source>
</evidence>